<name>A0AAY4ERW5_9TELE</name>
<keyword evidence="3" id="KW-0158">Chromosome</keyword>
<evidence type="ECO:0000313" key="17">
    <source>
        <dbReference type="Proteomes" id="UP000694580"/>
    </source>
</evidence>
<accession>A0AAY4ERW5</accession>
<feature type="compositionally biased region" description="Polar residues" evidence="14">
    <location>
        <begin position="1550"/>
        <end position="1565"/>
    </location>
</feature>
<dbReference type="GO" id="GO:0141166">
    <property type="term" value="P:chromosomal 5-methylcytosine DNA demethylation pathway"/>
    <property type="evidence" value="ECO:0007669"/>
    <property type="project" value="UniProtKB-UniRule"/>
</dbReference>
<dbReference type="RefSeq" id="XP_028845578.1">
    <property type="nucleotide sequence ID" value="XM_028989745.1"/>
</dbReference>
<evidence type="ECO:0000256" key="2">
    <source>
        <dbReference type="ARBA" id="ARBA00007502"/>
    </source>
</evidence>
<feature type="region of interest" description="Disordered" evidence="14">
    <location>
        <begin position="1439"/>
        <end position="1565"/>
    </location>
</feature>
<feature type="compositionally biased region" description="Polar residues" evidence="14">
    <location>
        <begin position="133"/>
        <end position="145"/>
    </location>
</feature>
<evidence type="ECO:0000256" key="8">
    <source>
        <dbReference type="ARBA" id="ARBA00023002"/>
    </source>
</evidence>
<comment type="cofactor">
    <cofactor evidence="13">
        <name>Fe(2+)</name>
        <dbReference type="ChEBI" id="CHEBI:29033"/>
    </cofactor>
    <text evidence="13">Binds 1 Fe(2+) ion per subunit.</text>
</comment>
<gene>
    <name evidence="16" type="primary">TET1</name>
</gene>
<evidence type="ECO:0000256" key="1">
    <source>
        <dbReference type="ARBA" id="ARBA00004286"/>
    </source>
</evidence>
<feature type="compositionally biased region" description="Polar residues" evidence="14">
    <location>
        <begin position="1482"/>
        <end position="1499"/>
    </location>
</feature>
<evidence type="ECO:0000313" key="16">
    <source>
        <dbReference type="Ensembl" id="ENSDCDP00010060417.1"/>
    </source>
</evidence>
<dbReference type="GO" id="GO:0005694">
    <property type="term" value="C:chromosome"/>
    <property type="evidence" value="ECO:0007669"/>
    <property type="project" value="UniProtKB-SubCell"/>
</dbReference>
<proteinExistence type="inferred from homology"/>
<feature type="compositionally biased region" description="Polar residues" evidence="14">
    <location>
        <begin position="759"/>
        <end position="772"/>
    </location>
</feature>
<dbReference type="GO" id="GO:0008270">
    <property type="term" value="F:zinc ion binding"/>
    <property type="evidence" value="ECO:0007669"/>
    <property type="project" value="UniProtKB-UniRule"/>
</dbReference>
<feature type="compositionally biased region" description="Basic and acidic residues" evidence="14">
    <location>
        <begin position="1449"/>
        <end position="1476"/>
    </location>
</feature>
<feature type="compositionally biased region" description="Basic residues" evidence="14">
    <location>
        <begin position="1"/>
        <end position="20"/>
    </location>
</feature>
<evidence type="ECO:0000256" key="7">
    <source>
        <dbReference type="ARBA" id="ARBA00022964"/>
    </source>
</evidence>
<evidence type="ECO:0000256" key="3">
    <source>
        <dbReference type="ARBA" id="ARBA00022454"/>
    </source>
</evidence>
<comment type="similarity">
    <text evidence="2 13">Belongs to the TET family.</text>
</comment>
<feature type="region of interest" description="Disordered" evidence="14">
    <location>
        <begin position="1594"/>
        <end position="1655"/>
    </location>
</feature>
<comment type="subcellular location">
    <subcellularLocation>
        <location evidence="1">Chromosome</location>
    </subcellularLocation>
</comment>
<evidence type="ECO:0000256" key="5">
    <source>
        <dbReference type="ARBA" id="ARBA00022771"/>
    </source>
</evidence>
<feature type="region of interest" description="Disordered" evidence="14">
    <location>
        <begin position="756"/>
        <end position="779"/>
    </location>
</feature>
<dbReference type="Pfam" id="PF12851">
    <property type="entry name" value="Tet_JBP"/>
    <property type="match status" value="1"/>
</dbReference>
<dbReference type="PANTHER" id="PTHR23358:SF2">
    <property type="entry name" value="METHYLCYTOSINE DIOXYGENASE TET1"/>
    <property type="match status" value="1"/>
</dbReference>
<feature type="compositionally biased region" description="Polar residues" evidence="14">
    <location>
        <begin position="1507"/>
        <end position="1542"/>
    </location>
</feature>
<feature type="compositionally biased region" description="Polar residues" evidence="14">
    <location>
        <begin position="1598"/>
        <end position="1612"/>
    </location>
</feature>
<evidence type="ECO:0000256" key="14">
    <source>
        <dbReference type="SAM" id="MobiDB-lite"/>
    </source>
</evidence>
<feature type="region of interest" description="Disordered" evidence="14">
    <location>
        <begin position="827"/>
        <end position="852"/>
    </location>
</feature>
<feature type="compositionally biased region" description="Basic residues" evidence="14">
    <location>
        <begin position="836"/>
        <end position="852"/>
    </location>
</feature>
<dbReference type="GO" id="GO:0003677">
    <property type="term" value="F:DNA binding"/>
    <property type="evidence" value="ECO:0007669"/>
    <property type="project" value="InterPro"/>
</dbReference>
<dbReference type="CDD" id="cd18895">
    <property type="entry name" value="TET1"/>
    <property type="match status" value="1"/>
</dbReference>
<dbReference type="GO" id="GO:0005634">
    <property type="term" value="C:nucleus"/>
    <property type="evidence" value="ECO:0007669"/>
    <property type="project" value="UniProtKB-UniRule"/>
</dbReference>
<keyword evidence="5 12" id="KW-0863">Zinc-finger</keyword>
<keyword evidence="17" id="KW-1185">Reference proteome</keyword>
<evidence type="ECO:0000256" key="10">
    <source>
        <dbReference type="ARBA" id="ARBA00047840"/>
    </source>
</evidence>
<evidence type="ECO:0000256" key="12">
    <source>
        <dbReference type="PROSITE-ProRule" id="PRU00509"/>
    </source>
</evidence>
<evidence type="ECO:0000256" key="6">
    <source>
        <dbReference type="ARBA" id="ARBA00022833"/>
    </source>
</evidence>
<feature type="region of interest" description="Disordered" evidence="14">
    <location>
        <begin position="1761"/>
        <end position="1788"/>
    </location>
</feature>
<feature type="region of interest" description="Disordered" evidence="14">
    <location>
        <begin position="1014"/>
        <end position="1033"/>
    </location>
</feature>
<comment type="catalytic activity">
    <reaction evidence="11 13">
        <text>a 5-hydroxymethyl-2'-deoxycytidine in DNA + 2-oxoglutarate + O2 = a 5-formyl-2'-deoxycytidine in DNA + succinate + CO2 + H2O</text>
        <dbReference type="Rhea" id="RHEA:53828"/>
        <dbReference type="Rhea" id="RHEA-COMP:13315"/>
        <dbReference type="Rhea" id="RHEA-COMP:13656"/>
        <dbReference type="ChEBI" id="CHEBI:15377"/>
        <dbReference type="ChEBI" id="CHEBI:15379"/>
        <dbReference type="ChEBI" id="CHEBI:16526"/>
        <dbReference type="ChEBI" id="CHEBI:16810"/>
        <dbReference type="ChEBI" id="CHEBI:30031"/>
        <dbReference type="ChEBI" id="CHEBI:136731"/>
        <dbReference type="ChEBI" id="CHEBI:137731"/>
        <dbReference type="EC" id="1.14.11.80"/>
    </reaction>
</comment>
<reference evidence="16" key="2">
    <citation type="submission" date="2025-08" db="UniProtKB">
        <authorList>
            <consortium name="Ensembl"/>
        </authorList>
    </citation>
    <scope>IDENTIFICATION</scope>
</reference>
<dbReference type="GeneTree" id="ENSGT00940000158935"/>
<comment type="catalytic activity">
    <reaction evidence="13">
        <text>a 5-methyl-2'-deoxycytidine in DNA + 2-oxoglutarate + O2 = a 5-hydroxymethyl-2'-deoxycytidine in DNA + succinate + CO2</text>
        <dbReference type="Rhea" id="RHEA:52636"/>
        <dbReference type="Rhea" id="RHEA-COMP:11370"/>
        <dbReference type="Rhea" id="RHEA-COMP:13315"/>
        <dbReference type="ChEBI" id="CHEBI:15379"/>
        <dbReference type="ChEBI" id="CHEBI:16526"/>
        <dbReference type="ChEBI" id="CHEBI:16810"/>
        <dbReference type="ChEBI" id="CHEBI:30031"/>
        <dbReference type="ChEBI" id="CHEBI:85454"/>
        <dbReference type="ChEBI" id="CHEBI:136731"/>
        <dbReference type="EC" id="1.14.11.80"/>
    </reaction>
</comment>
<feature type="compositionally biased region" description="Basic residues" evidence="14">
    <location>
        <begin position="92"/>
        <end position="109"/>
    </location>
</feature>
<comment type="cofactor">
    <cofactor evidence="13">
        <name>Zn(2+)</name>
        <dbReference type="ChEBI" id="CHEBI:29105"/>
    </cofactor>
    <text evidence="13">The zinc ions have a structural role.</text>
</comment>
<dbReference type="SMART" id="SM01333">
    <property type="entry name" value="Tet_JBP"/>
    <property type="match status" value="1"/>
</dbReference>
<dbReference type="InterPro" id="IPR024779">
    <property type="entry name" value="2OGFeDO_JBP1/TET_oxygenase_dom"/>
</dbReference>
<evidence type="ECO:0000256" key="11">
    <source>
        <dbReference type="ARBA" id="ARBA00049431"/>
    </source>
</evidence>
<evidence type="ECO:0000259" key="15">
    <source>
        <dbReference type="PROSITE" id="PS51058"/>
    </source>
</evidence>
<feature type="domain" description="CXXC-type" evidence="15">
    <location>
        <begin position="348"/>
        <end position="389"/>
    </location>
</feature>
<organism evidence="16 17">
    <name type="scientific">Denticeps clupeoides</name>
    <name type="common">denticle herring</name>
    <dbReference type="NCBI Taxonomy" id="299321"/>
    <lineage>
        <taxon>Eukaryota</taxon>
        <taxon>Metazoa</taxon>
        <taxon>Chordata</taxon>
        <taxon>Craniata</taxon>
        <taxon>Vertebrata</taxon>
        <taxon>Euteleostomi</taxon>
        <taxon>Actinopterygii</taxon>
        <taxon>Neopterygii</taxon>
        <taxon>Teleostei</taxon>
        <taxon>Clupei</taxon>
        <taxon>Clupeiformes</taxon>
        <taxon>Denticipitoidei</taxon>
        <taxon>Denticipitidae</taxon>
        <taxon>Denticeps</taxon>
    </lineage>
</organism>
<evidence type="ECO:0000256" key="13">
    <source>
        <dbReference type="RuleBase" id="RU367064"/>
    </source>
</evidence>
<comment type="function">
    <text evidence="13">Dioxygenase that catalyzes the conversion of the modified genomic base 5-methylcytosine (5mC) into 5-hydroxymethylcytosine (5hmC) and plays a key role in epigenetic chromatin reprogramming during embryonic development.</text>
</comment>
<dbReference type="Proteomes" id="UP000694580">
    <property type="component" value="Chromosome 8"/>
</dbReference>
<dbReference type="InterPro" id="IPR002857">
    <property type="entry name" value="Znf_CXXC"/>
</dbReference>
<sequence>MPQSPRKARKLRAPAKRNGRKLTTTTTKRKNVRKSPAGRGRTVGPAPPGPLCRSKTSPAARGSRRDPSVDCYSLRRSPQGRRLCQRAPQKVKLARKGRAARGRGPKGHVSHVSPCSDDPPDNASIPDGGGQPIAQSSERAPNQQEDPPHAPARKSTGFPATRLPDNRELCRSEAAPAETGAGAEQDLVNKLDTSGPVESPVAASCDVAGPSREEEGGHSDEFVAPFSSARRDSGGTAPTAPNTCPASPRPVSPEELTALEGLADGVEASVPHVPVDDDTKERAGDEGQSLRPINVFTADPDRLSVGPSPLSSSSEGTWSSFEAEPETSELIPESPAACPHWDEDSARSRKKRSRCGGCEPCLRRVNCGLCGCCLNRKTGHQICKLRKCVVLKRRKQLSTVEVESLGISVNGTRADQMEDTYVAQEKECDSSQTQPVLLEADPAAKNGATTSPAEDKLGVNENIGAFFGHQASLTFENGAENLKPIAVDFISSSNQASERNVKMLPESSPHCLSESSVPLKKIKLEKPWVQNSQQTYTPLENNGGYEDGLSTLAAVVCFSITDRKALEEKLFGTQSTVLCSLKTEPEDKSFQSASQHNPVSVSPGIDTLHHQVTTKCCESSLLTLQTFLHQRNISIEQAIAIEALTQLGDMPQAAPVKIESGSLDSFLEHVPLQETKSEPRVISNKVSVISQSSNHTSVIRGPLNEQGRIVQNHHKTSTSDKLSLQDLLKATSNCDKVPHMPEKGSNWTTGQALCKTKVSDGTSKENSTPARSSRNKDEEEVAAQLAQLPFIIESRQRQTHTVLPFPCSENNPPRAMPTQTIKYNNLHPLVQNPKPPVKKAKPSKPRASRKKSVGLDSLGISENNRIPLARRTPNGKALKVQNARVNHKRNLFLPLAQIDLKNYIAEAQREKQQLFYYNNSHKREHLESQTPPGLGTDSGIDFKMSPIGFSHSHEKHTVLPPNGHHVQTNGLSDYAQEQKRECESQVISQVSKPNYVLNLGAKLQSSMPSIPRLGISNSPDVHNKTNNFSKDTGWSPMDKEGCYKVETSGPVTVLSTSTVSGGASDGDSLGESTPFKNTLNNFLESPLKFLDTPTKNLINTPSKKGVEMATCDCMEQIIEKEEGPYYTHLGSGPSVAAVREMMENRYGEKGKAVRVEVVVYTGKEGRSSQGCPIAKWVIRRGSEEEKLLCLVRRRAGHCCQNAVVVILILAWEGIPRTMADKLYQELTQTLCKYGSPTSRRCALNEDRTCACQGLDPETCGASFSFGCSWSMYFNGCKFARSKIPRKFRLLGDYPGEEVKLESNLQNLASDLAPLYKQLAPQAFQNQVDNEGSGIDCRLGCKEGRPFSGVTACVDFCAHAHKDTHNMNNGSTLVCTLTKEDNRAVRNIPEDEQLHVLPLYKISDTDEFGCMEGQWAKIQTGALQVLSAFPREVRLLAEPVKSARRKRQDTKRANAEKQSGQDKKPVVPVKVKNESIKGLRSPSAHSPFQKMETQNNSSPLSLPGATVGSLQDCNTSTPYNNNGINPTAARNNSPHQSPLTPSRNGPAGTPESHNSGSSLITHDSPQGFSELRPNCLTGMNCLHDYTHAVKSEPDVVQSFPHQSTPPAGQSTPPCSHYPGPKDDLQSRLNGFHSGEPVHPVDWDHHNPPTPQTPSTPMEVKTEEVWSDSEHNFLDSEIGGVAVAPSHGSILIECARRELHATTPILRPNRYHPTRISLVFYQHKNLNEPCHGLAQWEAKMAEKAREREREEEAELVGLVPGAGAEFSPARSKARRGKPGSGDTSKDSEETFLDEIALPQVPTRQAQALPRDRVITASPYTLTQVTGPYNRWI</sequence>
<dbReference type="PANTHER" id="PTHR23358">
    <property type="entry name" value="METHYLCYTOSINE DIOXYGENASE TET"/>
    <property type="match status" value="1"/>
</dbReference>
<reference evidence="16" key="3">
    <citation type="submission" date="2025-09" db="UniProtKB">
        <authorList>
            <consortium name="Ensembl"/>
        </authorList>
    </citation>
    <scope>IDENTIFICATION</scope>
</reference>
<feature type="compositionally biased region" description="Basic and acidic residues" evidence="14">
    <location>
        <begin position="211"/>
        <end position="221"/>
    </location>
</feature>
<keyword evidence="6 13" id="KW-0862">Zinc</keyword>
<dbReference type="GO" id="GO:0040029">
    <property type="term" value="P:epigenetic regulation of gene expression"/>
    <property type="evidence" value="ECO:0007669"/>
    <property type="project" value="InterPro"/>
</dbReference>
<protein>
    <recommendedName>
        <fullName evidence="13">Methylcytosine dioxygenase TET</fullName>
        <ecNumber evidence="13">1.14.11.80</ecNumber>
    </recommendedName>
</protein>
<reference evidence="16 17" key="1">
    <citation type="submission" date="2020-06" db="EMBL/GenBank/DDBJ databases">
        <authorList>
            <consortium name="Wellcome Sanger Institute Data Sharing"/>
        </authorList>
    </citation>
    <scope>NUCLEOTIDE SEQUENCE [LARGE SCALE GENOMIC DNA]</scope>
</reference>
<comment type="catalytic activity">
    <reaction evidence="10 13">
        <text>a 5-formyl-2'-deoxycytidine in DNA + 2-oxoglutarate + O2 = a 5-carboxyl-2'-deoxycytidine in DNA + succinate + CO2 + H(+)</text>
        <dbReference type="Rhea" id="RHEA:53832"/>
        <dbReference type="Rhea" id="RHEA-COMP:13656"/>
        <dbReference type="Rhea" id="RHEA-COMP:13657"/>
        <dbReference type="ChEBI" id="CHEBI:15378"/>
        <dbReference type="ChEBI" id="CHEBI:15379"/>
        <dbReference type="ChEBI" id="CHEBI:16526"/>
        <dbReference type="ChEBI" id="CHEBI:16810"/>
        <dbReference type="ChEBI" id="CHEBI:30031"/>
        <dbReference type="ChEBI" id="CHEBI:137731"/>
        <dbReference type="ChEBI" id="CHEBI:137732"/>
        <dbReference type="EC" id="1.14.11.80"/>
    </reaction>
</comment>
<dbReference type="InterPro" id="IPR046942">
    <property type="entry name" value="TET_oxygenase"/>
</dbReference>
<keyword evidence="9 13" id="KW-0408">Iron</keyword>
<dbReference type="PROSITE" id="PS51058">
    <property type="entry name" value="ZF_CXXC"/>
    <property type="match status" value="1"/>
</dbReference>
<dbReference type="GeneID" id="114795975"/>
<feature type="region of interest" description="Disordered" evidence="14">
    <location>
        <begin position="1"/>
        <end position="319"/>
    </location>
</feature>
<dbReference type="GO" id="GO:0045944">
    <property type="term" value="P:positive regulation of transcription by RNA polymerase II"/>
    <property type="evidence" value="ECO:0007669"/>
    <property type="project" value="TreeGrafter"/>
</dbReference>
<keyword evidence="7 13" id="KW-0223">Dioxygenase</keyword>
<evidence type="ECO:0000256" key="9">
    <source>
        <dbReference type="ARBA" id="ARBA00023004"/>
    </source>
</evidence>
<keyword evidence="4 13" id="KW-0479">Metal-binding</keyword>
<feature type="compositionally biased region" description="Low complexity" evidence="14">
    <location>
        <begin position="303"/>
        <end position="319"/>
    </location>
</feature>
<feature type="compositionally biased region" description="Polar residues" evidence="14">
    <location>
        <begin position="1015"/>
        <end position="1032"/>
    </location>
</feature>
<evidence type="ECO:0000256" key="4">
    <source>
        <dbReference type="ARBA" id="ARBA00022723"/>
    </source>
</evidence>
<feature type="compositionally biased region" description="Basic and acidic residues" evidence="14">
    <location>
        <begin position="274"/>
        <end position="285"/>
    </location>
</feature>
<dbReference type="EC" id="1.14.11.80" evidence="13"/>
<keyword evidence="8 13" id="KW-0560">Oxidoreductase</keyword>
<dbReference type="InterPro" id="IPR040175">
    <property type="entry name" value="TET1/2/3"/>
</dbReference>
<dbReference type="GO" id="GO:0070579">
    <property type="term" value="F:DNA 5-methylcytosine dioxygenase activity"/>
    <property type="evidence" value="ECO:0007669"/>
    <property type="project" value="UniProtKB-UniRule"/>
</dbReference>
<feature type="compositionally biased region" description="Low complexity" evidence="14">
    <location>
        <begin position="173"/>
        <end position="184"/>
    </location>
</feature>
<dbReference type="Ensembl" id="ENSDCDT00010071165.1">
    <property type="protein sequence ID" value="ENSDCDP00010060417.1"/>
    <property type="gene ID" value="ENSDCDG00010033581.1"/>
</dbReference>